<gene>
    <name evidence="1" type="ORF">ALO40_02905</name>
</gene>
<dbReference type="Proteomes" id="UP000050317">
    <property type="component" value="Unassembled WGS sequence"/>
</dbReference>
<evidence type="ECO:0000313" key="1">
    <source>
        <dbReference type="EMBL" id="KPZ25431.1"/>
    </source>
</evidence>
<protein>
    <submittedName>
        <fullName evidence="1">Site-specific recombinase, phage integrase family</fullName>
    </submittedName>
</protein>
<dbReference type="AlphaFoldDB" id="A0A0Q0DD13"/>
<comment type="caution">
    <text evidence="1">The sequence shown here is derived from an EMBL/GenBank/DDBJ whole genome shotgun (WGS) entry which is preliminary data.</text>
</comment>
<accession>A0A0Q0DD13</accession>
<evidence type="ECO:0000313" key="2">
    <source>
        <dbReference type="Proteomes" id="UP000050317"/>
    </source>
</evidence>
<sequence length="119" mass="13520">MVLVRTQWLTLLNTRAGSRPYLAAVAYHLGGFRTLQRITKFRQSAIYASFIFGHEIFKDEHARLSKILKSLGYTARHLDQFLTSVLGVLMLENGDPRLETFTEELLTKGQTHRSVALLG</sequence>
<reference evidence="1 2" key="1">
    <citation type="submission" date="2015-09" db="EMBL/GenBank/DDBJ databases">
        <title>Genome announcement of multiple Pseudomonas syringae strains.</title>
        <authorList>
            <person name="Thakur S."/>
            <person name="Wang P.W."/>
            <person name="Gong Y."/>
            <person name="Weir B.S."/>
            <person name="Guttman D.S."/>
        </authorList>
    </citation>
    <scope>NUCLEOTIDE SEQUENCE [LARGE SCALE GENOMIC DNA]</scope>
    <source>
        <strain evidence="1 2">ICMP3963</strain>
    </source>
</reference>
<dbReference type="PATRIC" id="fig|251703.9.peg.4054"/>
<organism evidence="1 2">
    <name type="scientific">Pseudomonas syringae pv. viburni</name>
    <dbReference type="NCBI Taxonomy" id="251703"/>
    <lineage>
        <taxon>Bacteria</taxon>
        <taxon>Pseudomonadati</taxon>
        <taxon>Pseudomonadota</taxon>
        <taxon>Gammaproteobacteria</taxon>
        <taxon>Pseudomonadales</taxon>
        <taxon>Pseudomonadaceae</taxon>
        <taxon>Pseudomonas</taxon>
    </lineage>
</organism>
<proteinExistence type="predicted"/>
<dbReference type="EMBL" id="LJRR01000032">
    <property type="protein sequence ID" value="KPZ25431.1"/>
    <property type="molecule type" value="Genomic_DNA"/>
</dbReference>
<name>A0A0Q0DD13_9PSED</name>